<proteinExistence type="predicted"/>
<reference evidence="1 2" key="1">
    <citation type="submission" date="2016-10" db="EMBL/GenBank/DDBJ databases">
        <authorList>
            <person name="de Groot N.N."/>
        </authorList>
    </citation>
    <scope>NUCLEOTIDE SEQUENCE [LARGE SCALE GENOMIC DNA]</scope>
    <source>
        <strain evidence="1 2">DSM 2895</strain>
    </source>
</reference>
<evidence type="ECO:0000313" key="2">
    <source>
        <dbReference type="Proteomes" id="UP000182836"/>
    </source>
</evidence>
<name>A0A1G9CRE6_ANEMI</name>
<organism evidence="1 2">
    <name type="scientific">Aneurinibacillus migulanus</name>
    <name type="common">Bacillus migulanus</name>
    <dbReference type="NCBI Taxonomy" id="47500"/>
    <lineage>
        <taxon>Bacteria</taxon>
        <taxon>Bacillati</taxon>
        <taxon>Bacillota</taxon>
        <taxon>Bacilli</taxon>
        <taxon>Bacillales</taxon>
        <taxon>Paenibacillaceae</taxon>
        <taxon>Aneurinibacillus group</taxon>
        <taxon>Aneurinibacillus</taxon>
    </lineage>
</organism>
<gene>
    <name evidence="1" type="ORF">SAMN04487909_1686</name>
</gene>
<evidence type="ECO:0000313" key="1">
    <source>
        <dbReference type="EMBL" id="SDK54207.1"/>
    </source>
</evidence>
<accession>A0A1G9CRE6</accession>
<dbReference type="Proteomes" id="UP000182836">
    <property type="component" value="Unassembled WGS sequence"/>
</dbReference>
<protein>
    <submittedName>
        <fullName evidence="1">Uncharacterized protein</fullName>
    </submittedName>
</protein>
<sequence>MSFAFVIMFPDHIKENLELHWWRASEQSLDLQDYLEANISKYPHVKISKKEV</sequence>
<dbReference type="AlphaFoldDB" id="A0A1G9CRE6"/>
<dbReference type="EMBL" id="FNED01000068">
    <property type="protein sequence ID" value="SDK54207.1"/>
    <property type="molecule type" value="Genomic_DNA"/>
</dbReference>